<organism evidence="1 2">
    <name type="scientific">Trichomonas vaginalis (strain ATCC PRA-98 / G3)</name>
    <dbReference type="NCBI Taxonomy" id="412133"/>
    <lineage>
        <taxon>Eukaryota</taxon>
        <taxon>Metamonada</taxon>
        <taxon>Parabasalia</taxon>
        <taxon>Trichomonadida</taxon>
        <taxon>Trichomonadidae</taxon>
        <taxon>Trichomonas</taxon>
    </lineage>
</organism>
<dbReference type="VEuPathDB" id="TrichDB:TVAGG3_0267910"/>
<gene>
    <name evidence="1" type="ORF">TVAG_456800</name>
</gene>
<dbReference type="EMBL" id="DS113186">
    <property type="protein sequence ID" value="EAY22045.1"/>
    <property type="molecule type" value="Genomic_DNA"/>
</dbReference>
<evidence type="ECO:0000313" key="1">
    <source>
        <dbReference type="EMBL" id="EAY22045.1"/>
    </source>
</evidence>
<dbReference type="KEGG" id="tva:5467598"/>
<evidence type="ECO:0000313" key="2">
    <source>
        <dbReference type="Proteomes" id="UP000001542"/>
    </source>
</evidence>
<name>A2DC04_TRIV3</name>
<dbReference type="InParanoid" id="A2DC04"/>
<dbReference type="AlphaFoldDB" id="A2DC04"/>
<accession>A2DC04</accession>
<reference evidence="1" key="1">
    <citation type="submission" date="2006-10" db="EMBL/GenBank/DDBJ databases">
        <authorList>
            <person name="Amadeo P."/>
            <person name="Zhao Q."/>
            <person name="Wortman J."/>
            <person name="Fraser-Liggett C."/>
            <person name="Carlton J."/>
        </authorList>
    </citation>
    <scope>NUCLEOTIDE SEQUENCE</scope>
    <source>
        <strain evidence="1">G3</strain>
    </source>
</reference>
<sequence>MLSFGRKEIPPDKSLKEFVLDFNIHDAYNEHSDIVTNYLIHHISEFLDLILDPNNGSIGINAVLLTANPQINLIKAMTEKGLIFSKITKFINYSPDFSSKIAVRVCSIFMGIIQCDRDASLLISPFLLNFLRFSDNSGIRSLFEYIFNGNKEHKLIVDHISNINIPNLFISIIEQAQKDVDNDENKDYSDSNTDYTFEDNQYSFTHYEMLQVTSYSLTQSSMCDFVSANSSDELKVQLNVPIHTNCSFPSAASLNKMKSSNSMTSFSFKVSRDLSNFAETRNEEDVAYLICSLLKIGRSMIKTSTVIRQQFISDFSVFDFLLQSKYQFFVNELMLLCNELISDTFCDSFKTILNFSWNYLVEGTDRLTELTVTSLDIIINAESRGIIKFKNDFGRLFEIIIRLCAQFPDSSFVLSRITKLVLVSLEDKFLNPIVFELLIPALIEFANDDNHRASRIHLVTMFDEIKNKYYKSKPYKNLLKSSIKVYNFMERFLPNYISHINRPYGGQVSQQIVDTFSHYNLG</sequence>
<proteinExistence type="predicted"/>
<dbReference type="VEuPathDB" id="TrichDB:TVAG_456800"/>
<keyword evidence="2" id="KW-1185">Reference proteome</keyword>
<reference evidence="1" key="2">
    <citation type="journal article" date="2007" name="Science">
        <title>Draft genome sequence of the sexually transmitted pathogen Trichomonas vaginalis.</title>
        <authorList>
            <person name="Carlton J.M."/>
            <person name="Hirt R.P."/>
            <person name="Silva J.C."/>
            <person name="Delcher A.L."/>
            <person name="Schatz M."/>
            <person name="Zhao Q."/>
            <person name="Wortman J.R."/>
            <person name="Bidwell S.L."/>
            <person name="Alsmark U.C.M."/>
            <person name="Besteiro S."/>
            <person name="Sicheritz-Ponten T."/>
            <person name="Noel C.J."/>
            <person name="Dacks J.B."/>
            <person name="Foster P.G."/>
            <person name="Simillion C."/>
            <person name="Van de Peer Y."/>
            <person name="Miranda-Saavedra D."/>
            <person name="Barton G.J."/>
            <person name="Westrop G.D."/>
            <person name="Mueller S."/>
            <person name="Dessi D."/>
            <person name="Fiori P.L."/>
            <person name="Ren Q."/>
            <person name="Paulsen I."/>
            <person name="Zhang H."/>
            <person name="Bastida-Corcuera F.D."/>
            <person name="Simoes-Barbosa A."/>
            <person name="Brown M.T."/>
            <person name="Hayes R.D."/>
            <person name="Mukherjee M."/>
            <person name="Okumura C.Y."/>
            <person name="Schneider R."/>
            <person name="Smith A.J."/>
            <person name="Vanacova S."/>
            <person name="Villalvazo M."/>
            <person name="Haas B.J."/>
            <person name="Pertea M."/>
            <person name="Feldblyum T.V."/>
            <person name="Utterback T.R."/>
            <person name="Shu C.L."/>
            <person name="Osoegawa K."/>
            <person name="de Jong P.J."/>
            <person name="Hrdy I."/>
            <person name="Horvathova L."/>
            <person name="Zubacova Z."/>
            <person name="Dolezal P."/>
            <person name="Malik S.B."/>
            <person name="Logsdon J.M. Jr."/>
            <person name="Henze K."/>
            <person name="Gupta A."/>
            <person name="Wang C.C."/>
            <person name="Dunne R.L."/>
            <person name="Upcroft J.A."/>
            <person name="Upcroft P."/>
            <person name="White O."/>
            <person name="Salzberg S.L."/>
            <person name="Tang P."/>
            <person name="Chiu C.-H."/>
            <person name="Lee Y.-S."/>
            <person name="Embley T.M."/>
            <person name="Coombs G.H."/>
            <person name="Mottram J.C."/>
            <person name="Tachezy J."/>
            <person name="Fraser-Liggett C.M."/>
            <person name="Johnson P.J."/>
        </authorList>
    </citation>
    <scope>NUCLEOTIDE SEQUENCE [LARGE SCALE GENOMIC DNA]</scope>
    <source>
        <strain evidence="1">G3</strain>
    </source>
</reference>
<dbReference type="Proteomes" id="UP000001542">
    <property type="component" value="Unassembled WGS sequence"/>
</dbReference>
<protein>
    <submittedName>
        <fullName evidence="1">Uncharacterized protein</fullName>
    </submittedName>
</protein>